<feature type="transmembrane region" description="Helical" evidence="5">
    <location>
        <begin position="216"/>
        <end position="238"/>
    </location>
</feature>
<evidence type="ECO:0000256" key="4">
    <source>
        <dbReference type="ARBA" id="ARBA00023136"/>
    </source>
</evidence>
<dbReference type="GeneID" id="136822115"/>
<dbReference type="EnsemblMetazoa" id="CLYHEMT010655.1">
    <property type="protein sequence ID" value="CLYHEMP010655.1"/>
    <property type="gene ID" value="CLYHEMG010655"/>
</dbReference>
<name>A0A7M5V3E0_9CNID</name>
<keyword evidence="2 5" id="KW-0812">Transmembrane</keyword>
<accession>A0A7M5V3E0</accession>
<evidence type="ECO:0000256" key="2">
    <source>
        <dbReference type="ARBA" id="ARBA00022692"/>
    </source>
</evidence>
<dbReference type="PANTHER" id="PTHR10671:SF108">
    <property type="entry name" value="CLAUDIN FAMILY PROTEIN-RELATED"/>
    <property type="match status" value="1"/>
</dbReference>
<keyword evidence="3 5" id="KW-1133">Transmembrane helix</keyword>
<evidence type="ECO:0000256" key="3">
    <source>
        <dbReference type="ARBA" id="ARBA00022989"/>
    </source>
</evidence>
<dbReference type="GO" id="GO:0005886">
    <property type="term" value="C:plasma membrane"/>
    <property type="evidence" value="ECO:0007669"/>
    <property type="project" value="TreeGrafter"/>
</dbReference>
<comment type="subcellular location">
    <subcellularLocation>
        <location evidence="1">Membrane</location>
        <topology evidence="1">Multi-pass membrane protein</topology>
    </subcellularLocation>
</comment>
<reference evidence="6" key="1">
    <citation type="submission" date="2021-01" db="UniProtKB">
        <authorList>
            <consortium name="EnsemblMetazoa"/>
        </authorList>
    </citation>
    <scope>IDENTIFICATION</scope>
</reference>
<feature type="transmembrane region" description="Helical" evidence="5">
    <location>
        <begin position="108"/>
        <end position="129"/>
    </location>
</feature>
<evidence type="ECO:0000256" key="5">
    <source>
        <dbReference type="SAM" id="Phobius"/>
    </source>
</evidence>
<dbReference type="Pfam" id="PF00822">
    <property type="entry name" value="PMP22_Claudin"/>
    <property type="match status" value="1"/>
</dbReference>
<evidence type="ECO:0000313" key="6">
    <source>
        <dbReference type="EnsemblMetazoa" id="CLYHEMP010655.1"/>
    </source>
</evidence>
<dbReference type="Proteomes" id="UP000594262">
    <property type="component" value="Unplaced"/>
</dbReference>
<feature type="transmembrane region" description="Helical" evidence="5">
    <location>
        <begin position="141"/>
        <end position="169"/>
    </location>
</feature>
<proteinExistence type="predicted"/>
<dbReference type="Gene3D" id="1.20.140.150">
    <property type="match status" value="1"/>
</dbReference>
<dbReference type="PANTHER" id="PTHR10671">
    <property type="entry name" value="EPITHELIAL MEMBRANE PROTEIN-RELATED"/>
    <property type="match status" value="1"/>
</dbReference>
<keyword evidence="7" id="KW-1185">Reference proteome</keyword>
<evidence type="ECO:0000313" key="7">
    <source>
        <dbReference type="Proteomes" id="UP000594262"/>
    </source>
</evidence>
<organism evidence="6 7">
    <name type="scientific">Clytia hemisphaerica</name>
    <dbReference type="NCBI Taxonomy" id="252671"/>
    <lineage>
        <taxon>Eukaryota</taxon>
        <taxon>Metazoa</taxon>
        <taxon>Cnidaria</taxon>
        <taxon>Hydrozoa</taxon>
        <taxon>Hydroidolina</taxon>
        <taxon>Leptothecata</taxon>
        <taxon>Obeliida</taxon>
        <taxon>Clytiidae</taxon>
        <taxon>Clytia</taxon>
    </lineage>
</organism>
<dbReference type="AlphaFoldDB" id="A0A7M5V3E0"/>
<keyword evidence="4 5" id="KW-0472">Membrane</keyword>
<dbReference type="RefSeq" id="XP_066934432.1">
    <property type="nucleotide sequence ID" value="XM_067078331.1"/>
</dbReference>
<sequence>MASQGNEQLIAGNKRTYSVNPKSFRKGLIMEPKWRIISLSLMAVTLVLLVAATMSTNWREDHEGRIDVFITHGLWRICRDIKFGATLDHKCMASLANNAPDWFQTVRAFMLLTCLVVLIAFAYAVKLIYQLPVIKHRNQKASVSLALPAILMFVAAVTGLIGVTTFSVATHMDQGLYFPESLPPTWGNSWAMVWAKRNSLPSDRPEEKAMEMTYGYSYALGWLGVLSTTASFVVNLVASGKQ</sequence>
<evidence type="ECO:0000256" key="1">
    <source>
        <dbReference type="ARBA" id="ARBA00004141"/>
    </source>
</evidence>
<feature type="transmembrane region" description="Helical" evidence="5">
    <location>
        <begin position="34"/>
        <end position="54"/>
    </location>
</feature>
<dbReference type="InterPro" id="IPR004031">
    <property type="entry name" value="PMP22/EMP/MP20/Claudin"/>
</dbReference>
<dbReference type="OrthoDB" id="6029303at2759"/>
<dbReference type="InterPro" id="IPR050579">
    <property type="entry name" value="PMP-22/EMP/MP20-like"/>
</dbReference>
<protein>
    <submittedName>
        <fullName evidence="6">Uncharacterized protein</fullName>
    </submittedName>
</protein>